<dbReference type="AlphaFoldDB" id="A0AAX2IT44"/>
<name>A0AAX2IT44_LEGPN</name>
<organism evidence="6 7">
    <name type="scientific">Legionella pneumophila subsp. pascullei</name>
    <dbReference type="NCBI Taxonomy" id="91890"/>
    <lineage>
        <taxon>Bacteria</taxon>
        <taxon>Pseudomonadati</taxon>
        <taxon>Pseudomonadota</taxon>
        <taxon>Gammaproteobacteria</taxon>
        <taxon>Legionellales</taxon>
        <taxon>Legionellaceae</taxon>
        <taxon>Legionella</taxon>
    </lineage>
</organism>
<keyword evidence="3" id="KW-0408">Iron</keyword>
<keyword evidence="2" id="KW-0479">Metal-binding</keyword>
<dbReference type="EMBL" id="LS483412">
    <property type="protein sequence ID" value="SQG89582.1"/>
    <property type="molecule type" value="Genomic_DNA"/>
</dbReference>
<dbReference type="Proteomes" id="UP000249566">
    <property type="component" value="Chromosome 1"/>
</dbReference>
<protein>
    <submittedName>
        <fullName evidence="6">Glutamate synthetase</fullName>
    </submittedName>
</protein>
<evidence type="ECO:0000256" key="3">
    <source>
        <dbReference type="ARBA" id="ARBA00023004"/>
    </source>
</evidence>
<proteinExistence type="predicted"/>
<feature type="domain" description="Iron-binding zinc finger CDGSH type" evidence="5">
    <location>
        <begin position="22"/>
        <end position="55"/>
    </location>
</feature>
<evidence type="ECO:0000256" key="1">
    <source>
        <dbReference type="ARBA" id="ARBA00022714"/>
    </source>
</evidence>
<dbReference type="InterPro" id="IPR018967">
    <property type="entry name" value="FeS-contain_CDGSH-typ"/>
</dbReference>
<dbReference type="PANTHER" id="PTHR46491:SF3">
    <property type="entry name" value="CDGSH IRON-SULFUR DOMAIN-CONTAINING PROTEIN 3, MITOCHONDRIAL"/>
    <property type="match status" value="1"/>
</dbReference>
<evidence type="ECO:0000256" key="4">
    <source>
        <dbReference type="ARBA" id="ARBA00023014"/>
    </source>
</evidence>
<dbReference type="InterPro" id="IPR042216">
    <property type="entry name" value="MitoNEET_CISD"/>
</dbReference>
<evidence type="ECO:0000256" key="2">
    <source>
        <dbReference type="ARBA" id="ARBA00022723"/>
    </source>
</evidence>
<dbReference type="SMART" id="SM00704">
    <property type="entry name" value="ZnF_CDGSH"/>
    <property type="match status" value="2"/>
</dbReference>
<feature type="domain" description="Iron-binding zinc finger CDGSH type" evidence="5">
    <location>
        <begin position="56"/>
        <end position="93"/>
    </location>
</feature>
<dbReference type="PANTHER" id="PTHR46491">
    <property type="entry name" value="CDGSH IRON SULFUR DOMAIN PROTEIN HOMOLOG"/>
    <property type="match status" value="1"/>
</dbReference>
<gene>
    <name evidence="6" type="ORF">NCTC12272_00765</name>
</gene>
<evidence type="ECO:0000313" key="6">
    <source>
        <dbReference type="EMBL" id="SQG89582.1"/>
    </source>
</evidence>
<sequence length="101" mass="11383">MKLIAYGEVLIMDDNNSEYKHLFPIVVEVAEGKTYKWCGCGKSKTQPFCDKENCGDKAVSFIADLTEEVCFCNCKQTKNPPFCDGSHAKVLLEVVKNRQNK</sequence>
<evidence type="ECO:0000313" key="7">
    <source>
        <dbReference type="Proteomes" id="UP000249566"/>
    </source>
</evidence>
<dbReference type="GO" id="GO:0051537">
    <property type="term" value="F:2 iron, 2 sulfur cluster binding"/>
    <property type="evidence" value="ECO:0007669"/>
    <property type="project" value="UniProtKB-KW"/>
</dbReference>
<dbReference type="InterPro" id="IPR052950">
    <property type="entry name" value="CISD"/>
</dbReference>
<accession>A0AAX2IT44</accession>
<dbReference type="Pfam" id="PF09360">
    <property type="entry name" value="zf-CDGSH"/>
    <property type="match status" value="1"/>
</dbReference>
<evidence type="ECO:0000259" key="5">
    <source>
        <dbReference type="SMART" id="SM00704"/>
    </source>
</evidence>
<reference evidence="6 7" key="1">
    <citation type="submission" date="2018-06" db="EMBL/GenBank/DDBJ databases">
        <authorList>
            <consortium name="Pathogen Informatics"/>
            <person name="Doyle S."/>
        </authorList>
    </citation>
    <scope>NUCLEOTIDE SEQUENCE [LARGE SCALE GENOMIC DNA]</scope>
    <source>
        <strain evidence="6 7">NCTC12272</strain>
    </source>
</reference>
<keyword evidence="4" id="KW-0411">Iron-sulfur</keyword>
<keyword evidence="1" id="KW-0001">2Fe-2S</keyword>
<dbReference type="GO" id="GO:0046872">
    <property type="term" value="F:metal ion binding"/>
    <property type="evidence" value="ECO:0007669"/>
    <property type="project" value="UniProtKB-KW"/>
</dbReference>
<dbReference type="Gene3D" id="3.40.5.90">
    <property type="entry name" value="CDGSH iron-sulfur domain, mitoNEET-type"/>
    <property type="match status" value="2"/>
</dbReference>
<dbReference type="GO" id="GO:0005737">
    <property type="term" value="C:cytoplasm"/>
    <property type="evidence" value="ECO:0007669"/>
    <property type="project" value="UniProtKB-ARBA"/>
</dbReference>